<evidence type="ECO:0000313" key="8">
    <source>
        <dbReference type="EMBL" id="RMI27576.1"/>
    </source>
</evidence>
<dbReference type="SUPFAM" id="SSF103473">
    <property type="entry name" value="MFS general substrate transporter"/>
    <property type="match status" value="1"/>
</dbReference>
<feature type="transmembrane region" description="Helical" evidence="6">
    <location>
        <begin position="144"/>
        <end position="169"/>
    </location>
</feature>
<sequence>MATSSVEIRPPELSTARLVLAYVITGLATFMAGLDNLVVTTALPAIRASFEVGVSDLTWSVNAYTIAFSVFMLAAAALGDRYGRVLIFTVGIAVFGASSALVALAPTMLWFSLFRAVQGVGAAMIIPLAMTLLIGVVRQKERPIALGILGGINGLAIALGPFVGGWLVHSVDWHLIFWLNVPIAGVLVPLAALSFRGMARVERASIDVPGIVLLSLGLTGLLFGLLRSEDSGWPRADSGGLVVLGLALIAAFWQVESRLPAPMLPPRLLGSRGFRLSLATALLTSAGVFGAVFLMTQYLQVVLAYNPLRAGLATLPWTLVPLVAAPAAGILASRVGMKWPLVVGTALQAGALGWFALVLRSDVPYALLLPGLICAGLGMGVFFALITGQAIFFARPEDEGIASGVGNSVREIGVLLGVTVAATVFAWNDGDSSPAGFTAATPSTLLVTAGVVAAAVITAARTPNDSPLPTSIPEENR</sequence>
<dbReference type="InterPro" id="IPR011701">
    <property type="entry name" value="MFS"/>
</dbReference>
<comment type="caution">
    <text evidence="8">The sequence shown here is derived from an EMBL/GenBank/DDBJ whole genome shotgun (WGS) entry which is preliminary data.</text>
</comment>
<feature type="transmembrane region" description="Helical" evidence="6">
    <location>
        <begin position="365"/>
        <end position="387"/>
    </location>
</feature>
<evidence type="ECO:0000256" key="6">
    <source>
        <dbReference type="SAM" id="Phobius"/>
    </source>
</evidence>
<evidence type="ECO:0000256" key="5">
    <source>
        <dbReference type="ARBA" id="ARBA00023251"/>
    </source>
</evidence>
<dbReference type="GO" id="GO:0022857">
    <property type="term" value="F:transmembrane transporter activity"/>
    <property type="evidence" value="ECO:0007669"/>
    <property type="project" value="InterPro"/>
</dbReference>
<feature type="transmembrane region" description="Helical" evidence="6">
    <location>
        <begin position="439"/>
        <end position="460"/>
    </location>
</feature>
<keyword evidence="2 6" id="KW-0812">Transmembrane</keyword>
<dbReference type="EMBL" id="RFFJ01000331">
    <property type="protein sequence ID" value="RMI27576.1"/>
    <property type="molecule type" value="Genomic_DNA"/>
</dbReference>
<dbReference type="Gene3D" id="1.20.1250.20">
    <property type="entry name" value="MFS general substrate transporter like domains"/>
    <property type="match status" value="1"/>
</dbReference>
<dbReference type="Gene3D" id="1.20.1720.10">
    <property type="entry name" value="Multidrug resistance protein D"/>
    <property type="match status" value="1"/>
</dbReference>
<keyword evidence="3 6" id="KW-1133">Transmembrane helix</keyword>
<dbReference type="PROSITE" id="PS50850">
    <property type="entry name" value="MFS"/>
    <property type="match status" value="1"/>
</dbReference>
<feature type="transmembrane region" description="Helical" evidence="6">
    <location>
        <begin position="85"/>
        <end position="111"/>
    </location>
</feature>
<dbReference type="AlphaFoldDB" id="A0A3M2KSD1"/>
<reference evidence="8 9" key="1">
    <citation type="submission" date="2018-10" db="EMBL/GenBank/DDBJ databases">
        <title>Isolation, diversity and antifungal activity of actinobacteria from wheat.</title>
        <authorList>
            <person name="Han C."/>
        </authorList>
    </citation>
    <scope>NUCLEOTIDE SEQUENCE [LARGE SCALE GENOMIC DNA]</scope>
    <source>
        <strain evidence="8 9">NEAU-YY642</strain>
    </source>
</reference>
<evidence type="ECO:0000256" key="2">
    <source>
        <dbReference type="ARBA" id="ARBA00022692"/>
    </source>
</evidence>
<feature type="transmembrane region" description="Helical" evidence="6">
    <location>
        <begin position="207"/>
        <end position="226"/>
    </location>
</feature>
<evidence type="ECO:0000259" key="7">
    <source>
        <dbReference type="PROSITE" id="PS50850"/>
    </source>
</evidence>
<dbReference type="InterPro" id="IPR020846">
    <property type="entry name" value="MFS_dom"/>
</dbReference>
<evidence type="ECO:0000313" key="9">
    <source>
        <dbReference type="Proteomes" id="UP000278673"/>
    </source>
</evidence>
<feature type="transmembrane region" description="Helical" evidence="6">
    <location>
        <begin position="311"/>
        <end position="332"/>
    </location>
</feature>
<feature type="transmembrane region" description="Helical" evidence="6">
    <location>
        <begin position="117"/>
        <end position="137"/>
    </location>
</feature>
<dbReference type="PANTHER" id="PTHR42718">
    <property type="entry name" value="MAJOR FACILITATOR SUPERFAMILY MULTIDRUG TRANSPORTER MFSC"/>
    <property type="match status" value="1"/>
</dbReference>
<feature type="transmembrane region" description="Helical" evidence="6">
    <location>
        <begin position="238"/>
        <end position="255"/>
    </location>
</feature>
<dbReference type="PRINTS" id="PR01036">
    <property type="entry name" value="TCRTETB"/>
</dbReference>
<keyword evidence="5" id="KW-0046">Antibiotic resistance</keyword>
<feature type="transmembrane region" description="Helical" evidence="6">
    <location>
        <begin position="19"/>
        <end position="39"/>
    </location>
</feature>
<proteinExistence type="predicted"/>
<feature type="domain" description="Major facilitator superfamily (MFS) profile" evidence="7">
    <location>
        <begin position="21"/>
        <end position="467"/>
    </location>
</feature>
<evidence type="ECO:0000256" key="1">
    <source>
        <dbReference type="ARBA" id="ARBA00004651"/>
    </source>
</evidence>
<dbReference type="CDD" id="cd17321">
    <property type="entry name" value="MFS_MMR_MDR_like"/>
    <property type="match status" value="1"/>
</dbReference>
<dbReference type="Pfam" id="PF07690">
    <property type="entry name" value="MFS_1"/>
    <property type="match status" value="1"/>
</dbReference>
<feature type="transmembrane region" description="Helical" evidence="6">
    <location>
        <begin position="408"/>
        <end position="427"/>
    </location>
</feature>
<accession>A0A3M2KSD1</accession>
<gene>
    <name evidence="8" type="ORF">EBN88_29175</name>
</gene>
<dbReference type="RefSeq" id="WP_122400000.1">
    <property type="nucleotide sequence ID" value="NZ_RFFJ01000331.1"/>
</dbReference>
<dbReference type="InterPro" id="IPR036259">
    <property type="entry name" value="MFS_trans_sf"/>
</dbReference>
<dbReference type="Proteomes" id="UP000278673">
    <property type="component" value="Unassembled WGS sequence"/>
</dbReference>
<keyword evidence="9" id="KW-1185">Reference proteome</keyword>
<name>A0A3M2KSD1_9ACTN</name>
<protein>
    <submittedName>
        <fullName evidence="8">MFS transporter</fullName>
    </submittedName>
</protein>
<feature type="transmembrane region" description="Helical" evidence="6">
    <location>
        <begin position="276"/>
        <end position="299"/>
    </location>
</feature>
<dbReference type="PANTHER" id="PTHR42718:SF42">
    <property type="entry name" value="EXPORT PROTEIN"/>
    <property type="match status" value="1"/>
</dbReference>
<organism evidence="8 9">
    <name type="scientific">Streptomyces triticirhizae</name>
    <dbReference type="NCBI Taxonomy" id="2483353"/>
    <lineage>
        <taxon>Bacteria</taxon>
        <taxon>Bacillati</taxon>
        <taxon>Actinomycetota</taxon>
        <taxon>Actinomycetes</taxon>
        <taxon>Kitasatosporales</taxon>
        <taxon>Streptomycetaceae</taxon>
        <taxon>Streptomyces</taxon>
    </lineage>
</organism>
<dbReference type="GO" id="GO:0005886">
    <property type="term" value="C:plasma membrane"/>
    <property type="evidence" value="ECO:0007669"/>
    <property type="project" value="UniProtKB-SubCell"/>
</dbReference>
<evidence type="ECO:0000256" key="3">
    <source>
        <dbReference type="ARBA" id="ARBA00022989"/>
    </source>
</evidence>
<feature type="transmembrane region" description="Helical" evidence="6">
    <location>
        <begin position="59"/>
        <end position="78"/>
    </location>
</feature>
<comment type="subcellular location">
    <subcellularLocation>
        <location evidence="1">Cell membrane</location>
        <topology evidence="1">Multi-pass membrane protein</topology>
    </subcellularLocation>
</comment>
<feature type="transmembrane region" description="Helical" evidence="6">
    <location>
        <begin position="339"/>
        <end position="359"/>
    </location>
</feature>
<dbReference type="GO" id="GO:0046677">
    <property type="term" value="P:response to antibiotic"/>
    <property type="evidence" value="ECO:0007669"/>
    <property type="project" value="UniProtKB-KW"/>
</dbReference>
<keyword evidence="4 6" id="KW-0472">Membrane</keyword>
<evidence type="ECO:0000256" key="4">
    <source>
        <dbReference type="ARBA" id="ARBA00023136"/>
    </source>
</evidence>
<feature type="transmembrane region" description="Helical" evidence="6">
    <location>
        <begin position="175"/>
        <end position="195"/>
    </location>
</feature>